<dbReference type="InterPro" id="IPR014922">
    <property type="entry name" value="YdhG-like"/>
</dbReference>
<evidence type="ECO:0000313" key="2">
    <source>
        <dbReference type="EMBL" id="NJC26165.1"/>
    </source>
</evidence>
<dbReference type="SUPFAM" id="SSF159888">
    <property type="entry name" value="YdhG-like"/>
    <property type="match status" value="1"/>
</dbReference>
<dbReference type="Pfam" id="PF08818">
    <property type="entry name" value="DUF1801"/>
    <property type="match status" value="1"/>
</dbReference>
<sequence>MSYPVITTDPLFTKKLAEYPPLPQQRLARLRALVREVTTEAPEIDRLEETLKWGEPSFLTRGGSTLRMDWKEKAPDSYALYFKCTSKLIPTIREIYGDQFSYAANRAIVLPLTAEPPVAEIKNCIRLALRYHRLKHLPLLGETP</sequence>
<reference evidence="2 3" key="1">
    <citation type="submission" date="2020-03" db="EMBL/GenBank/DDBJ databases">
        <title>Genomic Encyclopedia of Type Strains, Phase IV (KMG-IV): sequencing the most valuable type-strain genomes for metagenomic binning, comparative biology and taxonomic classification.</title>
        <authorList>
            <person name="Goeker M."/>
        </authorList>
    </citation>
    <scope>NUCLEOTIDE SEQUENCE [LARGE SCALE GENOMIC DNA]</scope>
    <source>
        <strain evidence="2 3">DSM 105096</strain>
    </source>
</reference>
<dbReference type="EMBL" id="JAATJH010000002">
    <property type="protein sequence ID" value="NJC26165.1"/>
    <property type="molecule type" value="Genomic_DNA"/>
</dbReference>
<protein>
    <recommendedName>
        <fullName evidence="1">YdhG-like domain-containing protein</fullName>
    </recommendedName>
</protein>
<evidence type="ECO:0000313" key="3">
    <source>
        <dbReference type="Proteomes" id="UP000770785"/>
    </source>
</evidence>
<dbReference type="RefSeq" id="WP_168036921.1">
    <property type="nucleotide sequence ID" value="NZ_JAATJH010000002.1"/>
</dbReference>
<dbReference type="Proteomes" id="UP000770785">
    <property type="component" value="Unassembled WGS sequence"/>
</dbReference>
<organism evidence="2 3">
    <name type="scientific">Neolewinella antarctica</name>
    <dbReference type="NCBI Taxonomy" id="442734"/>
    <lineage>
        <taxon>Bacteria</taxon>
        <taxon>Pseudomonadati</taxon>
        <taxon>Bacteroidota</taxon>
        <taxon>Saprospiria</taxon>
        <taxon>Saprospirales</taxon>
        <taxon>Lewinellaceae</taxon>
        <taxon>Neolewinella</taxon>
    </lineage>
</organism>
<evidence type="ECO:0000259" key="1">
    <source>
        <dbReference type="Pfam" id="PF08818"/>
    </source>
</evidence>
<accession>A0ABX0XAS1</accession>
<keyword evidence="3" id="KW-1185">Reference proteome</keyword>
<name>A0ABX0XAS1_9BACT</name>
<gene>
    <name evidence="2" type="ORF">GGR27_001664</name>
</gene>
<feature type="domain" description="YdhG-like" evidence="1">
    <location>
        <begin position="24"/>
        <end position="128"/>
    </location>
</feature>
<comment type="caution">
    <text evidence="2">The sequence shown here is derived from an EMBL/GenBank/DDBJ whole genome shotgun (WGS) entry which is preliminary data.</text>
</comment>
<proteinExistence type="predicted"/>